<protein>
    <recommendedName>
        <fullName evidence="4">HTH araC/xylS-type domain-containing protein</fullName>
    </recommendedName>
</protein>
<accession>A0ABP1WV36</accession>
<name>A0ABP1WV36_9VIBR</name>
<keyword evidence="3" id="KW-0804">Transcription</keyword>
<dbReference type="PANTHER" id="PTHR47894">
    <property type="entry name" value="HTH-TYPE TRANSCRIPTIONAL REGULATOR GADX"/>
    <property type="match status" value="1"/>
</dbReference>
<dbReference type="PANTHER" id="PTHR47894:SF4">
    <property type="entry name" value="HTH-TYPE TRANSCRIPTIONAL REGULATOR GADX"/>
    <property type="match status" value="1"/>
</dbReference>
<dbReference type="Proteomes" id="UP000049077">
    <property type="component" value="Unassembled WGS sequence"/>
</dbReference>
<evidence type="ECO:0000259" key="4">
    <source>
        <dbReference type="PROSITE" id="PS01124"/>
    </source>
</evidence>
<keyword evidence="6" id="KW-1185">Reference proteome</keyword>
<keyword evidence="1" id="KW-0805">Transcription regulation</keyword>
<dbReference type="PROSITE" id="PS01124">
    <property type="entry name" value="HTH_ARAC_FAMILY_2"/>
    <property type="match status" value="1"/>
</dbReference>
<dbReference type="SUPFAM" id="SSF46689">
    <property type="entry name" value="Homeodomain-like"/>
    <property type="match status" value="1"/>
</dbReference>
<evidence type="ECO:0000313" key="5">
    <source>
        <dbReference type="EMBL" id="CDT36313.1"/>
    </source>
</evidence>
<keyword evidence="2" id="KW-0238">DNA-binding</keyword>
<feature type="domain" description="HTH araC/xylS-type" evidence="4">
    <location>
        <begin position="225"/>
        <end position="323"/>
    </location>
</feature>
<dbReference type="Gene3D" id="1.10.10.60">
    <property type="entry name" value="Homeodomain-like"/>
    <property type="match status" value="1"/>
</dbReference>
<evidence type="ECO:0000256" key="1">
    <source>
        <dbReference type="ARBA" id="ARBA00023015"/>
    </source>
</evidence>
<dbReference type="RefSeq" id="WP_048659861.1">
    <property type="nucleotide sequence ID" value="NZ_CAWMAN010000061.1"/>
</dbReference>
<dbReference type="EMBL" id="CCJX01000103">
    <property type="protein sequence ID" value="CDT36313.1"/>
    <property type="molecule type" value="Genomic_DNA"/>
</dbReference>
<dbReference type="InterPro" id="IPR009057">
    <property type="entry name" value="Homeodomain-like_sf"/>
</dbReference>
<comment type="caution">
    <text evidence="5">The sequence shown here is derived from an EMBL/GenBank/DDBJ whole genome shotgun (WGS) entry which is preliminary data.</text>
</comment>
<reference evidence="5 6" key="1">
    <citation type="submission" date="2014-06" db="EMBL/GenBank/DDBJ databases">
        <authorList>
            <person name="Le Roux F."/>
        </authorList>
    </citation>
    <scope>NUCLEOTIDE SEQUENCE [LARGE SCALE GENOMIC DNA]</scope>
    <source>
        <strain evidence="5 6">J5-4</strain>
    </source>
</reference>
<gene>
    <name evidence="5" type="ORF">VCR4J5_200408</name>
</gene>
<dbReference type="InterPro" id="IPR018060">
    <property type="entry name" value="HTH_AraC"/>
</dbReference>
<evidence type="ECO:0000313" key="6">
    <source>
        <dbReference type="Proteomes" id="UP000049077"/>
    </source>
</evidence>
<proteinExistence type="predicted"/>
<dbReference type="Pfam" id="PF12833">
    <property type="entry name" value="HTH_18"/>
    <property type="match status" value="1"/>
</dbReference>
<dbReference type="SMART" id="SM00342">
    <property type="entry name" value="HTH_ARAC"/>
    <property type="match status" value="1"/>
</dbReference>
<evidence type="ECO:0000256" key="3">
    <source>
        <dbReference type="ARBA" id="ARBA00023163"/>
    </source>
</evidence>
<evidence type="ECO:0000256" key="2">
    <source>
        <dbReference type="ARBA" id="ARBA00023125"/>
    </source>
</evidence>
<sequence>MIPLVSAQLVKAILSGYQKVLGKTVDIEAFGLSYHIYEQNSYYFPSKPLIVFLNFLHHTLSTKQLVDFYTYIINNFAIPHYLAQCSSKPTNVRDSLQKMIEISRIQAPSAQITLEENSDVFWLKRTQVIHGLDDTPFDFVFVLFVQLWINTMLGKAVKIHKIHTPSKSLFTLGALTVTNPQTDIHYQKGFTSVGLLTSLLERGTTLPNEYFENLQSRLEPIDFLDSVKHAMDSYLGTENYSIDRIAGVLGVSVRQFQYNLEAHGVTYQKLKDEVIQHNAKWLILQNQSNLSTIATQLGYSSITQFSRSIKRITGMSPRVYKQHLFNEQLGS</sequence>
<organism evidence="5 6">
    <name type="scientific">Vibrio crassostreae</name>
    <dbReference type="NCBI Taxonomy" id="246167"/>
    <lineage>
        <taxon>Bacteria</taxon>
        <taxon>Pseudomonadati</taxon>
        <taxon>Pseudomonadota</taxon>
        <taxon>Gammaproteobacteria</taxon>
        <taxon>Vibrionales</taxon>
        <taxon>Vibrionaceae</taxon>
        <taxon>Vibrio</taxon>
    </lineage>
</organism>